<organism evidence="3 4">
    <name type="scientific">Clathrus columnatus</name>
    <dbReference type="NCBI Taxonomy" id="1419009"/>
    <lineage>
        <taxon>Eukaryota</taxon>
        <taxon>Fungi</taxon>
        <taxon>Dikarya</taxon>
        <taxon>Basidiomycota</taxon>
        <taxon>Agaricomycotina</taxon>
        <taxon>Agaricomycetes</taxon>
        <taxon>Phallomycetidae</taxon>
        <taxon>Phallales</taxon>
        <taxon>Clathraceae</taxon>
        <taxon>Clathrus</taxon>
    </lineage>
</organism>
<dbReference type="Proteomes" id="UP001050691">
    <property type="component" value="Unassembled WGS sequence"/>
</dbReference>
<evidence type="ECO:0000256" key="2">
    <source>
        <dbReference type="SAM" id="SignalP"/>
    </source>
</evidence>
<accession>A0AAV4ZZE3</accession>
<feature type="compositionally biased region" description="Polar residues" evidence="1">
    <location>
        <begin position="31"/>
        <end position="42"/>
    </location>
</feature>
<evidence type="ECO:0000256" key="1">
    <source>
        <dbReference type="SAM" id="MobiDB-lite"/>
    </source>
</evidence>
<keyword evidence="4" id="KW-1185">Reference proteome</keyword>
<dbReference type="AlphaFoldDB" id="A0AAV4ZZE3"/>
<name>A0AAV4ZZE3_9AGAM</name>
<feature type="region of interest" description="Disordered" evidence="1">
    <location>
        <begin position="31"/>
        <end position="92"/>
    </location>
</feature>
<comment type="caution">
    <text evidence="3">The sequence shown here is derived from an EMBL/GenBank/DDBJ whole genome shotgun (WGS) entry which is preliminary data.</text>
</comment>
<feature type="signal peptide" evidence="2">
    <location>
        <begin position="1"/>
        <end position="19"/>
    </location>
</feature>
<feature type="compositionally biased region" description="Low complexity" evidence="1">
    <location>
        <begin position="43"/>
        <end position="92"/>
    </location>
</feature>
<sequence length="350" mass="36562">MRSVGFFTILGLFPVLISGFPFLRRDSNDTSISTSNPTSVPINSTSSTAPTSTNTTDSSSNSTSTSTSSVAPTATSTNTTVPSSSNSTSTTAGSDAATKLLTLNLLTAKTFYEQAGAISQGLNDLNASTILGLNDTAGGVNCTFDLHTVLDASNTKNLISAVVYLESIKLMGAAHVLSNASFELDQTEQDTVTGIYQDSSQFSALAVNITDPTVPMGNHPNLTLEDYASILYKFNPSCRNDLGIPSITTHIQEGYSVPYQLSSGFVIGVGNEGCPNQSAQAFCQMVGPGTNATFVTPIVGNANCSMRVTPGPNLFFVTQVDTPLSGDPVERQSQEGDICSGPDVYVVNPL</sequence>
<proteinExistence type="predicted"/>
<evidence type="ECO:0000313" key="3">
    <source>
        <dbReference type="EMBL" id="GJJ07724.1"/>
    </source>
</evidence>
<gene>
    <name evidence="3" type="ORF">Clacol_001929</name>
</gene>
<protein>
    <submittedName>
        <fullName evidence="3">Uncharacterized protein</fullName>
    </submittedName>
</protein>
<feature type="chain" id="PRO_5043439300" evidence="2">
    <location>
        <begin position="20"/>
        <end position="350"/>
    </location>
</feature>
<evidence type="ECO:0000313" key="4">
    <source>
        <dbReference type="Proteomes" id="UP001050691"/>
    </source>
</evidence>
<reference evidence="3" key="1">
    <citation type="submission" date="2021-10" db="EMBL/GenBank/DDBJ databases">
        <title>De novo Genome Assembly of Clathrus columnatus (Basidiomycota, Fungi) Using Illumina and Nanopore Sequence Data.</title>
        <authorList>
            <person name="Ogiso-Tanaka E."/>
            <person name="Itagaki H."/>
            <person name="Hosoya T."/>
            <person name="Hosaka K."/>
        </authorList>
    </citation>
    <scope>NUCLEOTIDE SEQUENCE</scope>
    <source>
        <strain evidence="3">MO-923</strain>
    </source>
</reference>
<dbReference type="EMBL" id="BPWL01000002">
    <property type="protein sequence ID" value="GJJ07724.1"/>
    <property type="molecule type" value="Genomic_DNA"/>
</dbReference>
<keyword evidence="2" id="KW-0732">Signal</keyword>